<accession>A0A1L5YKF6</accession>
<dbReference type="GO" id="GO:0019013">
    <property type="term" value="C:viral nucleocapsid"/>
    <property type="evidence" value="ECO:0007669"/>
    <property type="project" value="UniProtKB-KW"/>
</dbReference>
<evidence type="ECO:0000313" key="1">
    <source>
        <dbReference type="EMBL" id="APP91610.1"/>
    </source>
</evidence>
<dbReference type="GeneID" id="80557430"/>
<name>A0A1L5YKF6_9ORTO</name>
<dbReference type="SUPFAM" id="SSF161003">
    <property type="entry name" value="flu NP-like"/>
    <property type="match status" value="1"/>
</dbReference>
<keyword evidence="1" id="KW-0946">Virion</keyword>
<protein>
    <submittedName>
        <fullName evidence="1">Nucleoprotein</fullName>
    </submittedName>
</protein>
<evidence type="ECO:0000313" key="2">
    <source>
        <dbReference type="Proteomes" id="UP000888380"/>
    </source>
</evidence>
<keyword evidence="1" id="KW-0543">Viral nucleoprotein</keyword>
<dbReference type="KEGG" id="vg:80557430"/>
<sequence>MSTNMEIDGFVEDKTLLKKMYTNYKELMKDLFEENGYTVVEQRDLYNLETIGTIISTMIYNSKIPDKKEWLPKRETTKYFKRRYILSQDKTNWAVEKIELPVLKIDITTARIQSLNLNTDVIRKNWMPFLASLQLANKTPDSIIYQKNIVTSELEVPSICEPFANGYQIKDKLKKSRRLSVGPLVHLNSIVKLQNRFTNGSRDIRGRNKRESILNRDAYERIKRDTVKILKRQSISLAQRKIIDQIAGGDLSLLSTLCISYLSIKPHIEHNFVLTYGLLYHTDDFEDATFVGEWVFEKVCKAAKNLIIVGQDAVWTNFLLECQIHGVFQSTYEDLRILKKMFGINFHQRKEMGTYRPNDLTYFSADVNLDYKFWSKPQKGAPINMKTTKSGQITTKPSFRGARKNINNLSTIDEIEASFISHEAGNIKEALEADFEAYKKIEIEGTGNFFKKGGNTVVNVILEGDSQVLLFSQ</sequence>
<dbReference type="Proteomes" id="UP000888380">
    <property type="component" value="Genome"/>
</dbReference>
<dbReference type="RefSeq" id="YP_010840495.1">
    <property type="nucleotide sequence ID" value="NC_078769.1"/>
</dbReference>
<dbReference type="EMBL" id="KX949588">
    <property type="protein sequence ID" value="APP91610.1"/>
    <property type="molecule type" value="Viral_cRNA"/>
</dbReference>
<reference evidence="1" key="1">
    <citation type="journal article" date="2017" name="Virology">
        <title>Sinu virus, a novel and divergent orthomyxovirus related to members of the genus Thogotovirus isolated from mosquitoes in Colombia.</title>
        <authorList>
            <person name="Contreras-Gutierrez M.A."/>
            <person name="Nunes M.R."/>
            <person name="Guzman H."/>
            <person name="Uribe S."/>
            <person name="Gallego Gomez J.C."/>
            <person name="Suaza Vasco J.D."/>
            <person name="Cardoso J.F."/>
            <person name="Popov V.L."/>
            <person name="Widen S.G."/>
            <person name="Wood T.G."/>
            <person name="Vasilakis N."/>
            <person name="Tesh R.B."/>
        </authorList>
    </citation>
    <scope>NUCLEOTIDE SEQUENCE</scope>
    <source>
        <strain evidence="1">CoB 38d</strain>
    </source>
</reference>
<proteinExistence type="predicted"/>
<keyword evidence="2" id="KW-1185">Reference proteome</keyword>
<organism evidence="1">
    <name type="scientific">Sinu virus</name>
    <dbReference type="NCBI Taxonomy" id="1927799"/>
    <lineage>
        <taxon>Viruses</taxon>
        <taxon>Riboviria</taxon>
        <taxon>Orthornavirae</taxon>
        <taxon>Negarnaviricota</taxon>
        <taxon>Polyploviricotina</taxon>
        <taxon>Insthoviricetes</taxon>
        <taxon>Articulavirales</taxon>
        <taxon>Orthomyxoviridae</taxon>
        <taxon>Thogotovirus</taxon>
        <taxon>Thogotovirus sinuense</taxon>
    </lineage>
</organism>